<name>A0A2I0TRQ0_LIMLA</name>
<sequence length="72" mass="8483">MEEPQTEGLVDFKVLCKGGTSVTNNRSFPAGKKKEKRKKKKEKRKKKKEKRKKKKEKRKKEKGKKKQPTTNP</sequence>
<feature type="compositionally biased region" description="Basic residues" evidence="1">
    <location>
        <begin position="31"/>
        <end position="72"/>
    </location>
</feature>
<reference evidence="3" key="2">
    <citation type="submission" date="2017-12" db="EMBL/GenBank/DDBJ databases">
        <title>Genome sequence of the Bar-tailed Godwit (Limosa lapponica baueri).</title>
        <authorList>
            <person name="Lima N.C.B."/>
            <person name="Parody-Merino A.M."/>
            <person name="Battley P.F."/>
            <person name="Fidler A.E."/>
            <person name="Prosdocimi F."/>
        </authorList>
    </citation>
    <scope>NUCLEOTIDE SEQUENCE [LARGE SCALE GENOMIC DNA]</scope>
</reference>
<gene>
    <name evidence="2" type="ORF">llap_13239</name>
</gene>
<reference evidence="3" key="1">
    <citation type="submission" date="2017-11" db="EMBL/GenBank/DDBJ databases">
        <authorList>
            <person name="Lima N.C."/>
            <person name="Parody-Merino A.M."/>
            <person name="Battley P.F."/>
            <person name="Fidler A.E."/>
            <person name="Prosdocimi F."/>
        </authorList>
    </citation>
    <scope>NUCLEOTIDE SEQUENCE [LARGE SCALE GENOMIC DNA]</scope>
</reference>
<feature type="region of interest" description="Disordered" evidence="1">
    <location>
        <begin position="16"/>
        <end position="72"/>
    </location>
</feature>
<keyword evidence="3" id="KW-1185">Reference proteome</keyword>
<dbReference type="AlphaFoldDB" id="A0A2I0TRQ0"/>
<evidence type="ECO:0000313" key="3">
    <source>
        <dbReference type="Proteomes" id="UP000233556"/>
    </source>
</evidence>
<organism evidence="2 3">
    <name type="scientific">Limosa lapponica baueri</name>
    <dbReference type="NCBI Taxonomy" id="1758121"/>
    <lineage>
        <taxon>Eukaryota</taxon>
        <taxon>Metazoa</taxon>
        <taxon>Chordata</taxon>
        <taxon>Craniata</taxon>
        <taxon>Vertebrata</taxon>
        <taxon>Euteleostomi</taxon>
        <taxon>Archelosauria</taxon>
        <taxon>Archosauria</taxon>
        <taxon>Dinosauria</taxon>
        <taxon>Saurischia</taxon>
        <taxon>Theropoda</taxon>
        <taxon>Coelurosauria</taxon>
        <taxon>Aves</taxon>
        <taxon>Neognathae</taxon>
        <taxon>Neoaves</taxon>
        <taxon>Charadriiformes</taxon>
        <taxon>Scolopacidae</taxon>
        <taxon>Limosa</taxon>
    </lineage>
</organism>
<protein>
    <submittedName>
        <fullName evidence="2">Uncharacterized protein</fullName>
    </submittedName>
</protein>
<evidence type="ECO:0000256" key="1">
    <source>
        <dbReference type="SAM" id="MobiDB-lite"/>
    </source>
</evidence>
<accession>A0A2I0TRQ0</accession>
<dbReference type="Proteomes" id="UP000233556">
    <property type="component" value="Unassembled WGS sequence"/>
</dbReference>
<proteinExistence type="predicted"/>
<dbReference type="EMBL" id="KZ507621">
    <property type="protein sequence ID" value="PKU36457.1"/>
    <property type="molecule type" value="Genomic_DNA"/>
</dbReference>
<evidence type="ECO:0000313" key="2">
    <source>
        <dbReference type="EMBL" id="PKU36457.1"/>
    </source>
</evidence>